<sequence>MYSVRHRVIRLCIPILILGLIVGGSILTINPVAVYAQPSTAQNTLSAFSNSGTTVRDTVHGTTRGFEAAGNYTLEATEIIGTNAHLNLLSDPLYPTLTFSAATMDGFSLSHPFYSTALLLSSTGTVTATGVAIKTGLFKDVDTGLKSFVNKTDLLVLAAGGTVSRLEMRNVTLTVDHSINADTFAASGFHLAITTDLPHLTAVPPTDTPTPTATATATGTATATPTGTATPASGVTPSPQPGPTPTETPTPPQKNCPCLLLICWCR</sequence>
<protein>
    <submittedName>
        <fullName evidence="2">Uncharacterized protein</fullName>
    </submittedName>
</protein>
<evidence type="ECO:0000313" key="3">
    <source>
        <dbReference type="Proteomes" id="UP000635565"/>
    </source>
</evidence>
<evidence type="ECO:0000313" key="2">
    <source>
        <dbReference type="EMBL" id="GHO83970.1"/>
    </source>
</evidence>
<feature type="compositionally biased region" description="Low complexity" evidence="1">
    <location>
        <begin position="202"/>
        <end position="237"/>
    </location>
</feature>
<dbReference type="Proteomes" id="UP000635565">
    <property type="component" value="Unassembled WGS sequence"/>
</dbReference>
<organism evidence="2 3">
    <name type="scientific">Dictyobacter formicarum</name>
    <dbReference type="NCBI Taxonomy" id="2778368"/>
    <lineage>
        <taxon>Bacteria</taxon>
        <taxon>Bacillati</taxon>
        <taxon>Chloroflexota</taxon>
        <taxon>Ktedonobacteria</taxon>
        <taxon>Ktedonobacterales</taxon>
        <taxon>Dictyobacteraceae</taxon>
        <taxon>Dictyobacter</taxon>
    </lineage>
</organism>
<feature type="compositionally biased region" description="Pro residues" evidence="1">
    <location>
        <begin position="238"/>
        <end position="252"/>
    </location>
</feature>
<accession>A0ABQ3VDV1</accession>
<reference evidence="2 3" key="1">
    <citation type="journal article" date="2021" name="Int. J. Syst. Evol. Microbiol.">
        <title>Reticulibacter mediterranei gen. nov., sp. nov., within the new family Reticulibacteraceae fam. nov., and Ktedonospora formicarum gen. nov., sp. nov., Ktedonobacter robiniae sp. nov., Dictyobacter formicarum sp. nov. and Dictyobacter arantiisoli sp. nov., belonging to the class Ktedonobacteria.</title>
        <authorList>
            <person name="Yabe S."/>
            <person name="Zheng Y."/>
            <person name="Wang C.M."/>
            <person name="Sakai Y."/>
            <person name="Abe K."/>
            <person name="Yokota A."/>
            <person name="Donadio S."/>
            <person name="Cavaletti L."/>
            <person name="Monciardini P."/>
        </authorList>
    </citation>
    <scope>NUCLEOTIDE SEQUENCE [LARGE SCALE GENOMIC DNA]</scope>
    <source>
        <strain evidence="2 3">SOSP1-9</strain>
    </source>
</reference>
<keyword evidence="3" id="KW-1185">Reference proteome</keyword>
<dbReference type="EMBL" id="BNJJ01000004">
    <property type="protein sequence ID" value="GHO83970.1"/>
    <property type="molecule type" value="Genomic_DNA"/>
</dbReference>
<name>A0ABQ3VDV1_9CHLR</name>
<gene>
    <name evidence="2" type="ORF">KSZ_19760</name>
</gene>
<dbReference type="RefSeq" id="WP_201361596.1">
    <property type="nucleotide sequence ID" value="NZ_BNJJ01000004.1"/>
</dbReference>
<feature type="region of interest" description="Disordered" evidence="1">
    <location>
        <begin position="202"/>
        <end position="252"/>
    </location>
</feature>
<evidence type="ECO:0000256" key="1">
    <source>
        <dbReference type="SAM" id="MobiDB-lite"/>
    </source>
</evidence>
<proteinExistence type="predicted"/>
<comment type="caution">
    <text evidence="2">The sequence shown here is derived from an EMBL/GenBank/DDBJ whole genome shotgun (WGS) entry which is preliminary data.</text>
</comment>